<comment type="caution">
    <text evidence="2">The sequence shown here is derived from an EMBL/GenBank/DDBJ whole genome shotgun (WGS) entry which is preliminary data.</text>
</comment>
<dbReference type="Proteomes" id="UP000193498">
    <property type="component" value="Unassembled WGS sequence"/>
</dbReference>
<feature type="signal peptide" evidence="1">
    <location>
        <begin position="1"/>
        <end position="19"/>
    </location>
</feature>
<accession>A0A1Y1WR73</accession>
<keyword evidence="3" id="KW-1185">Reference proteome</keyword>
<evidence type="ECO:0000313" key="3">
    <source>
        <dbReference type="Proteomes" id="UP000193498"/>
    </source>
</evidence>
<gene>
    <name evidence="2" type="ORF">K493DRAFT_393658</name>
</gene>
<sequence>MYKQLTAACALLMAVSAFGSPVDVSSTNVASASISDKNPQSGQMVKKFSSNKEEDAQNIRHYIDGILGQMSRNTFDQTISSKQGADQGVEEEEGNPEEAQLWGRYGGYGRRRGRYWGRGGYGRYGGYGGRWGYGRYGGYGGYGGCDWGC</sequence>
<evidence type="ECO:0000256" key="1">
    <source>
        <dbReference type="SAM" id="SignalP"/>
    </source>
</evidence>
<keyword evidence="1" id="KW-0732">Signal</keyword>
<evidence type="ECO:0008006" key="4">
    <source>
        <dbReference type="Google" id="ProtNLM"/>
    </source>
</evidence>
<dbReference type="AlphaFoldDB" id="A0A1Y1WR73"/>
<name>A0A1Y1WR73_9FUNG</name>
<dbReference type="EMBL" id="MCFE01000971">
    <property type="protein sequence ID" value="ORX76031.1"/>
    <property type="molecule type" value="Genomic_DNA"/>
</dbReference>
<reference evidence="2 3" key="1">
    <citation type="submission" date="2016-07" db="EMBL/GenBank/DDBJ databases">
        <title>Pervasive Adenine N6-methylation of Active Genes in Fungi.</title>
        <authorList>
            <consortium name="DOE Joint Genome Institute"/>
            <person name="Mondo S.J."/>
            <person name="Dannebaum R.O."/>
            <person name="Kuo R.C."/>
            <person name="Labutti K."/>
            <person name="Haridas S."/>
            <person name="Kuo A."/>
            <person name="Salamov A."/>
            <person name="Ahrendt S.R."/>
            <person name="Lipzen A."/>
            <person name="Sullivan W."/>
            <person name="Andreopoulos W.B."/>
            <person name="Clum A."/>
            <person name="Lindquist E."/>
            <person name="Daum C."/>
            <person name="Ramamoorthy G.K."/>
            <person name="Gryganskyi A."/>
            <person name="Culley D."/>
            <person name="Magnuson J.K."/>
            <person name="James T.Y."/>
            <person name="O'Malley M.A."/>
            <person name="Stajich J.E."/>
            <person name="Spatafora J.W."/>
            <person name="Visel A."/>
            <person name="Grigoriev I.V."/>
        </authorList>
    </citation>
    <scope>NUCLEOTIDE SEQUENCE [LARGE SCALE GENOMIC DNA]</scope>
    <source>
        <strain evidence="2 3">CBS 931.73</strain>
    </source>
</reference>
<organism evidence="2 3">
    <name type="scientific">Basidiobolus meristosporus CBS 931.73</name>
    <dbReference type="NCBI Taxonomy" id="1314790"/>
    <lineage>
        <taxon>Eukaryota</taxon>
        <taxon>Fungi</taxon>
        <taxon>Fungi incertae sedis</taxon>
        <taxon>Zoopagomycota</taxon>
        <taxon>Entomophthoromycotina</taxon>
        <taxon>Basidiobolomycetes</taxon>
        <taxon>Basidiobolales</taxon>
        <taxon>Basidiobolaceae</taxon>
        <taxon>Basidiobolus</taxon>
    </lineage>
</organism>
<proteinExistence type="predicted"/>
<protein>
    <recommendedName>
        <fullName evidence="4">RSAM-associated Gly-rich repeat protein</fullName>
    </recommendedName>
</protein>
<dbReference type="InParanoid" id="A0A1Y1WR73"/>
<evidence type="ECO:0000313" key="2">
    <source>
        <dbReference type="EMBL" id="ORX76031.1"/>
    </source>
</evidence>
<feature type="chain" id="PRO_5012711307" description="RSAM-associated Gly-rich repeat protein" evidence="1">
    <location>
        <begin position="20"/>
        <end position="149"/>
    </location>
</feature>